<dbReference type="Pfam" id="PF23840">
    <property type="entry name" value="Phage_tail_terminator"/>
    <property type="match status" value="1"/>
</dbReference>
<sequence>MLDLVEQRLKDRAAILPSVDMAEDLDAIGKATARPSGTTFVIPWREKANANKLMGGFRQLVVEQFLTAIILRHYGDALGSMRAAEFSEFKTAIEQAIAGWQPTDMSDPCELVGGQNTPLGNGVSVYVQTWETTRYLTLEE</sequence>
<comment type="caution">
    <text evidence="1">The sequence shown here is derived from an EMBL/GenBank/DDBJ whole genome shotgun (WGS) entry which is preliminary data.</text>
</comment>
<dbReference type="RefSeq" id="WP_354553950.1">
    <property type="nucleotide sequence ID" value="NZ_JBEPMB010000001.1"/>
</dbReference>
<dbReference type="Proteomes" id="UP001549047">
    <property type="component" value="Unassembled WGS sequence"/>
</dbReference>
<gene>
    <name evidence="1" type="ORF">ABID16_000050</name>
</gene>
<reference evidence="1 2" key="1">
    <citation type="submission" date="2024-06" db="EMBL/GenBank/DDBJ databases">
        <title>Genomic Encyclopedia of Type Strains, Phase IV (KMG-IV): sequencing the most valuable type-strain genomes for metagenomic binning, comparative biology and taxonomic classification.</title>
        <authorList>
            <person name="Goeker M."/>
        </authorList>
    </citation>
    <scope>NUCLEOTIDE SEQUENCE [LARGE SCALE GENOMIC DNA]</scope>
    <source>
        <strain evidence="1 2">DSM 29780</strain>
    </source>
</reference>
<dbReference type="InterPro" id="IPR056912">
    <property type="entry name" value="Phage_JBD30_tail_term-like"/>
</dbReference>
<protein>
    <submittedName>
        <fullName evidence="1">Uncharacterized protein</fullName>
    </submittedName>
</protein>
<organism evidence="1 2">
    <name type="scientific">Rhizobium aquaticum</name>
    <dbReference type="NCBI Taxonomy" id="1549636"/>
    <lineage>
        <taxon>Bacteria</taxon>
        <taxon>Pseudomonadati</taxon>
        <taxon>Pseudomonadota</taxon>
        <taxon>Alphaproteobacteria</taxon>
        <taxon>Hyphomicrobiales</taxon>
        <taxon>Rhizobiaceae</taxon>
        <taxon>Rhizobium/Agrobacterium group</taxon>
        <taxon>Rhizobium</taxon>
    </lineage>
</organism>
<proteinExistence type="predicted"/>
<name>A0ABV2ITD0_9HYPH</name>
<evidence type="ECO:0000313" key="1">
    <source>
        <dbReference type="EMBL" id="MET3611745.1"/>
    </source>
</evidence>
<evidence type="ECO:0000313" key="2">
    <source>
        <dbReference type="Proteomes" id="UP001549047"/>
    </source>
</evidence>
<accession>A0ABV2ITD0</accession>
<keyword evidence="2" id="KW-1185">Reference proteome</keyword>
<dbReference type="EMBL" id="JBEPMB010000001">
    <property type="protein sequence ID" value="MET3611745.1"/>
    <property type="molecule type" value="Genomic_DNA"/>
</dbReference>